<evidence type="ECO:0000256" key="13">
    <source>
        <dbReference type="HAMAP-Rule" id="MF_00184"/>
    </source>
</evidence>
<dbReference type="Pfam" id="PF02824">
    <property type="entry name" value="TGS"/>
    <property type="match status" value="1"/>
</dbReference>
<dbReference type="FunFam" id="3.30.980.10:FF:000005">
    <property type="entry name" value="Threonyl-tRNA synthetase, mitochondrial"/>
    <property type="match status" value="1"/>
</dbReference>
<reference evidence="16 17" key="1">
    <citation type="submission" date="2019-03" db="EMBL/GenBank/DDBJ databases">
        <title>Genomic Encyclopedia of Type Strains, Phase IV (KMG-IV): sequencing the most valuable type-strain genomes for metagenomic binning, comparative biology and taxonomic classification.</title>
        <authorList>
            <person name="Goeker M."/>
        </authorList>
    </citation>
    <scope>NUCLEOTIDE SEQUENCE [LARGE SCALE GENOMIC DNA]</scope>
    <source>
        <strain evidence="16 17">DSM 12121</strain>
    </source>
</reference>
<dbReference type="InterPro" id="IPR002314">
    <property type="entry name" value="aa-tRNA-synt_IIb"/>
</dbReference>
<comment type="caution">
    <text evidence="16">The sequence shown here is derived from an EMBL/GenBank/DDBJ whole genome shotgun (WGS) entry which is preliminary data.</text>
</comment>
<feature type="binding site" evidence="13">
    <location>
        <position position="333"/>
    </location>
    <ligand>
        <name>Zn(2+)</name>
        <dbReference type="ChEBI" id="CHEBI:29105"/>
        <note>catalytic</note>
    </ligand>
</feature>
<dbReference type="GO" id="GO:0005737">
    <property type="term" value="C:cytoplasm"/>
    <property type="evidence" value="ECO:0007669"/>
    <property type="project" value="UniProtKB-SubCell"/>
</dbReference>
<dbReference type="InterPro" id="IPR006195">
    <property type="entry name" value="aa-tRNA-synth_II"/>
</dbReference>
<keyword evidence="8 13" id="KW-0067">ATP-binding</keyword>
<dbReference type="InterPro" id="IPR036621">
    <property type="entry name" value="Anticodon-bd_dom_sf"/>
</dbReference>
<dbReference type="SMART" id="SM00863">
    <property type="entry name" value="tRNA_SAD"/>
    <property type="match status" value="1"/>
</dbReference>
<dbReference type="GO" id="GO:0005524">
    <property type="term" value="F:ATP binding"/>
    <property type="evidence" value="ECO:0007669"/>
    <property type="project" value="UniProtKB-UniRule"/>
</dbReference>
<evidence type="ECO:0000256" key="5">
    <source>
        <dbReference type="ARBA" id="ARBA00022723"/>
    </source>
</evidence>
<dbReference type="PANTHER" id="PTHR11451">
    <property type="entry name" value="THREONINE-TRNA LIGASE"/>
    <property type="match status" value="1"/>
</dbReference>
<evidence type="ECO:0000313" key="17">
    <source>
        <dbReference type="Proteomes" id="UP000295129"/>
    </source>
</evidence>
<dbReference type="GO" id="GO:0004829">
    <property type="term" value="F:threonine-tRNA ligase activity"/>
    <property type="evidence" value="ECO:0007669"/>
    <property type="project" value="UniProtKB-UniRule"/>
</dbReference>
<dbReference type="Pfam" id="PF07973">
    <property type="entry name" value="tRNA_SAD"/>
    <property type="match status" value="1"/>
</dbReference>
<dbReference type="GO" id="GO:0006435">
    <property type="term" value="P:threonyl-tRNA aminoacylation"/>
    <property type="evidence" value="ECO:0007669"/>
    <property type="project" value="UniProtKB-UniRule"/>
</dbReference>
<proteinExistence type="inferred from homology"/>
<protein>
    <recommendedName>
        <fullName evidence="13">Threonine--tRNA ligase</fullName>
        <ecNumber evidence="13">6.1.1.3</ecNumber>
    </recommendedName>
    <alternativeName>
        <fullName evidence="13">Threonyl-tRNA synthetase</fullName>
        <shortName evidence="13">ThrRS</shortName>
    </alternativeName>
</protein>
<keyword evidence="17" id="KW-1185">Reference proteome</keyword>
<dbReference type="RefSeq" id="WP_133592738.1">
    <property type="nucleotide sequence ID" value="NZ_SNVV01000012.1"/>
</dbReference>
<evidence type="ECO:0000256" key="4">
    <source>
        <dbReference type="ARBA" id="ARBA00022598"/>
    </source>
</evidence>
<dbReference type="SUPFAM" id="SSF52954">
    <property type="entry name" value="Class II aaRS ABD-related"/>
    <property type="match status" value="1"/>
</dbReference>
<evidence type="ECO:0000256" key="12">
    <source>
        <dbReference type="ARBA" id="ARBA00049515"/>
    </source>
</evidence>
<dbReference type="GO" id="GO:0000049">
    <property type="term" value="F:tRNA binding"/>
    <property type="evidence" value="ECO:0007669"/>
    <property type="project" value="UniProtKB-KW"/>
</dbReference>
<evidence type="ECO:0000259" key="15">
    <source>
        <dbReference type="PROSITE" id="PS51880"/>
    </source>
</evidence>
<keyword evidence="7 13" id="KW-0862">Zinc</keyword>
<evidence type="ECO:0000256" key="7">
    <source>
        <dbReference type="ARBA" id="ARBA00022833"/>
    </source>
</evidence>
<dbReference type="InterPro" id="IPR045864">
    <property type="entry name" value="aa-tRNA-synth_II/BPL/LPL"/>
</dbReference>
<evidence type="ECO:0000259" key="14">
    <source>
        <dbReference type="PROSITE" id="PS50862"/>
    </source>
</evidence>
<dbReference type="SUPFAM" id="SSF55681">
    <property type="entry name" value="Class II aaRS and biotin synthetases"/>
    <property type="match status" value="1"/>
</dbReference>
<dbReference type="Gene3D" id="3.30.930.10">
    <property type="entry name" value="Bira Bifunctional Protein, Domain 2"/>
    <property type="match status" value="1"/>
</dbReference>
<dbReference type="Gene3D" id="3.10.20.30">
    <property type="match status" value="1"/>
</dbReference>
<dbReference type="Pfam" id="PF03129">
    <property type="entry name" value="HGTP_anticodon"/>
    <property type="match status" value="1"/>
</dbReference>
<dbReference type="InterPro" id="IPR002320">
    <property type="entry name" value="Thr-tRNA-ligase_IIa"/>
</dbReference>
<gene>
    <name evidence="13" type="primary">thrS</name>
    <name evidence="16" type="ORF">C7389_11294</name>
</gene>
<dbReference type="InterPro" id="IPR047246">
    <property type="entry name" value="ThrRS_anticodon"/>
</dbReference>
<feature type="region of interest" description="Catalytic" evidence="13">
    <location>
        <begin position="242"/>
        <end position="533"/>
    </location>
</feature>
<evidence type="ECO:0000256" key="10">
    <source>
        <dbReference type="ARBA" id="ARBA00022917"/>
    </source>
</evidence>
<dbReference type="Pfam" id="PF00587">
    <property type="entry name" value="tRNA-synt_2b"/>
    <property type="match status" value="1"/>
</dbReference>
<evidence type="ECO:0000256" key="8">
    <source>
        <dbReference type="ARBA" id="ARBA00022840"/>
    </source>
</evidence>
<dbReference type="Gene3D" id="3.30.980.10">
    <property type="entry name" value="Threonyl-trna Synthetase, Chain A, domain 2"/>
    <property type="match status" value="1"/>
</dbReference>
<dbReference type="FunFam" id="3.10.20.30:FF:000005">
    <property type="entry name" value="Threonine--tRNA ligase"/>
    <property type="match status" value="1"/>
</dbReference>
<dbReference type="InterPro" id="IPR004154">
    <property type="entry name" value="Anticodon-bd"/>
</dbReference>
<keyword evidence="5 13" id="KW-0479">Metal-binding</keyword>
<dbReference type="InterPro" id="IPR012947">
    <property type="entry name" value="tRNA_SAD"/>
</dbReference>
<dbReference type="FunFam" id="3.40.50.800:FF:000001">
    <property type="entry name" value="Threonine--tRNA ligase"/>
    <property type="match status" value="1"/>
</dbReference>
<dbReference type="Proteomes" id="UP000295129">
    <property type="component" value="Unassembled WGS sequence"/>
</dbReference>
<dbReference type="HAMAP" id="MF_00184">
    <property type="entry name" value="Thr_tRNA_synth"/>
    <property type="match status" value="1"/>
</dbReference>
<dbReference type="Gene3D" id="3.40.50.800">
    <property type="entry name" value="Anticodon-binding domain"/>
    <property type="match status" value="1"/>
</dbReference>
<dbReference type="Gene3D" id="3.30.54.20">
    <property type="match status" value="1"/>
</dbReference>
<dbReference type="InterPro" id="IPR018163">
    <property type="entry name" value="Thr/Ala-tRNA-synth_IIc_edit"/>
</dbReference>
<keyword evidence="11 13" id="KW-0030">Aminoacyl-tRNA synthetase</keyword>
<keyword evidence="3 13" id="KW-0820">tRNA-binding</keyword>
<feature type="binding site" evidence="13">
    <location>
        <position position="384"/>
    </location>
    <ligand>
        <name>Zn(2+)</name>
        <dbReference type="ChEBI" id="CHEBI:29105"/>
        <note>catalytic</note>
    </ligand>
</feature>
<feature type="domain" description="TGS" evidence="15">
    <location>
        <begin position="1"/>
        <end position="61"/>
    </location>
</feature>
<dbReference type="OrthoDB" id="9802304at2"/>
<dbReference type="InterPro" id="IPR012676">
    <property type="entry name" value="TGS-like"/>
</dbReference>
<evidence type="ECO:0000313" key="16">
    <source>
        <dbReference type="EMBL" id="TDN49240.1"/>
    </source>
</evidence>
<dbReference type="PANTHER" id="PTHR11451:SF44">
    <property type="entry name" value="THREONINE--TRNA LIGASE, CHLOROPLASTIC_MITOCHONDRIAL 2"/>
    <property type="match status" value="1"/>
</dbReference>
<evidence type="ECO:0000256" key="3">
    <source>
        <dbReference type="ARBA" id="ARBA00022555"/>
    </source>
</evidence>
<comment type="cofactor">
    <cofactor evidence="13">
        <name>Zn(2+)</name>
        <dbReference type="ChEBI" id="CHEBI:29105"/>
    </cofactor>
    <text evidence="13">Binds 1 zinc ion per subunit.</text>
</comment>
<dbReference type="PRINTS" id="PR01047">
    <property type="entry name" value="TRNASYNTHTHR"/>
</dbReference>
<comment type="subunit">
    <text evidence="13">Homodimer.</text>
</comment>
<evidence type="ECO:0000256" key="2">
    <source>
        <dbReference type="ARBA" id="ARBA00022490"/>
    </source>
</evidence>
<dbReference type="CDD" id="cd00771">
    <property type="entry name" value="ThrRS_core"/>
    <property type="match status" value="1"/>
</dbReference>
<comment type="subcellular location">
    <subcellularLocation>
        <location evidence="13">Cytoplasm</location>
    </subcellularLocation>
</comment>
<keyword evidence="2 13" id="KW-0963">Cytoplasm</keyword>
<dbReference type="EC" id="6.1.1.3" evidence="13"/>
<dbReference type="SUPFAM" id="SSF55186">
    <property type="entry name" value="ThrRS/AlaRS common domain"/>
    <property type="match status" value="1"/>
</dbReference>
<feature type="domain" description="Aminoacyl-transfer RNA synthetases class-II family profile" evidence="14">
    <location>
        <begin position="242"/>
        <end position="533"/>
    </location>
</feature>
<dbReference type="PROSITE" id="PS51880">
    <property type="entry name" value="TGS"/>
    <property type="match status" value="1"/>
</dbReference>
<comment type="catalytic activity">
    <reaction evidence="12 13">
        <text>tRNA(Thr) + L-threonine + ATP = L-threonyl-tRNA(Thr) + AMP + diphosphate + H(+)</text>
        <dbReference type="Rhea" id="RHEA:24624"/>
        <dbReference type="Rhea" id="RHEA-COMP:9670"/>
        <dbReference type="Rhea" id="RHEA-COMP:9704"/>
        <dbReference type="ChEBI" id="CHEBI:15378"/>
        <dbReference type="ChEBI" id="CHEBI:30616"/>
        <dbReference type="ChEBI" id="CHEBI:33019"/>
        <dbReference type="ChEBI" id="CHEBI:57926"/>
        <dbReference type="ChEBI" id="CHEBI:78442"/>
        <dbReference type="ChEBI" id="CHEBI:78534"/>
        <dbReference type="ChEBI" id="CHEBI:456215"/>
        <dbReference type="EC" id="6.1.1.3"/>
    </reaction>
</comment>
<organism evidence="16 17">
    <name type="scientific">Azoarcus indigens</name>
    <dbReference type="NCBI Taxonomy" id="29545"/>
    <lineage>
        <taxon>Bacteria</taxon>
        <taxon>Pseudomonadati</taxon>
        <taxon>Pseudomonadota</taxon>
        <taxon>Betaproteobacteria</taxon>
        <taxon>Rhodocyclales</taxon>
        <taxon>Zoogloeaceae</taxon>
        <taxon>Azoarcus</taxon>
    </lineage>
</organism>
<accession>A0A4R6DVH6</accession>
<dbReference type="EMBL" id="SNVV01000012">
    <property type="protein sequence ID" value="TDN49240.1"/>
    <property type="molecule type" value="Genomic_DNA"/>
</dbReference>
<dbReference type="CDD" id="cd01667">
    <property type="entry name" value="TGS_ThrRS"/>
    <property type="match status" value="1"/>
</dbReference>
<dbReference type="FunFam" id="3.30.54.20:FF:000002">
    <property type="entry name" value="Threonine--tRNA ligase"/>
    <property type="match status" value="1"/>
</dbReference>
<dbReference type="InterPro" id="IPR004095">
    <property type="entry name" value="TGS"/>
</dbReference>
<dbReference type="CDD" id="cd00860">
    <property type="entry name" value="ThrRS_anticodon"/>
    <property type="match status" value="1"/>
</dbReference>
<comment type="similarity">
    <text evidence="1 13">Belongs to the class-II aminoacyl-tRNA synthetase family.</text>
</comment>
<keyword evidence="9 13" id="KW-0694">RNA-binding</keyword>
<dbReference type="FunFam" id="3.30.930.10:FF:000002">
    <property type="entry name" value="Threonine--tRNA ligase"/>
    <property type="match status" value="1"/>
</dbReference>
<keyword evidence="4 13" id="KW-0436">Ligase</keyword>
<dbReference type="AlphaFoldDB" id="A0A4R6DVH6"/>
<evidence type="ECO:0000256" key="1">
    <source>
        <dbReference type="ARBA" id="ARBA00008226"/>
    </source>
</evidence>
<evidence type="ECO:0000256" key="11">
    <source>
        <dbReference type="ARBA" id="ARBA00023146"/>
    </source>
</evidence>
<keyword evidence="6 13" id="KW-0547">Nucleotide-binding</keyword>
<dbReference type="PROSITE" id="PS50862">
    <property type="entry name" value="AA_TRNA_LIGASE_II"/>
    <property type="match status" value="1"/>
</dbReference>
<keyword evidence="10 13" id="KW-0648">Protein biosynthesis</keyword>
<sequence length="638" mass="72075">MPNITLPDGSIRSFDHPVTVGEVAASIGAGLAKASLAGRVDGKLVDLSHRIDADAQLAIVTDRGEEGVDIIRHSTAHLLAHAVKELFPEAQVTIGPVIESGFYYDFAYKRPFTPEDLEAIERRMAEIVQRAIPVVREVRPRDEAVAFFKSIGENYKAEIIASIPEGEDVSLYRQGDFVDLCRGPHVPSTARLKVFKLTKVAGAYWRGDSRNEMLQRIYGTAWAKKEELEAYLHMLEEAEKRDHRKLGRQLDLFHIQEEAPGMVFWHAKGWTLWQQVEQYLRKTIYEHGYQEVKTPQIVDRSLWEKSGHWGMYSDLMFTTQSEKRDYAVKPMNCPCHIQIFNQGLKSYRDLPLRMAEFGSCHRNEPSGSLHGIMRVRNFVQDDAHIFCAEEQVQDEAAEFIRLLQKVYADFGFTDVQVKLSTRPEKRVGTDEQWDEAEAALASALDAQGLAYDLQPGEGAFYGPKIEFSLKDCLGRVWQCGTLQLDFNLPVRLGAEYVAEDNAKRYPVMLHRAILGSLERFIGILIENYAGALPLWLSPVHGVVMNISEGQAAYAKDVVNRLKVAGFRVEADLRNEKINYKIREHSVHKLPYQIVVGEKEKAAGVVAVRARGGQDLGQMSLDSLIERWHREIDAKSAAV</sequence>
<name>A0A4R6DVH6_9RHOO</name>
<feature type="binding site" evidence="13">
    <location>
        <position position="510"/>
    </location>
    <ligand>
        <name>Zn(2+)</name>
        <dbReference type="ChEBI" id="CHEBI:29105"/>
        <note>catalytic</note>
    </ligand>
</feature>
<dbReference type="InterPro" id="IPR033728">
    <property type="entry name" value="ThrRS_core"/>
</dbReference>
<dbReference type="InterPro" id="IPR012675">
    <property type="entry name" value="Beta-grasp_dom_sf"/>
</dbReference>
<dbReference type="GO" id="GO:0046872">
    <property type="term" value="F:metal ion binding"/>
    <property type="evidence" value="ECO:0007669"/>
    <property type="project" value="UniProtKB-KW"/>
</dbReference>
<dbReference type="NCBIfam" id="TIGR00418">
    <property type="entry name" value="thrS"/>
    <property type="match status" value="1"/>
</dbReference>
<evidence type="ECO:0000256" key="9">
    <source>
        <dbReference type="ARBA" id="ARBA00022884"/>
    </source>
</evidence>
<dbReference type="SUPFAM" id="SSF81271">
    <property type="entry name" value="TGS-like"/>
    <property type="match status" value="1"/>
</dbReference>
<evidence type="ECO:0000256" key="6">
    <source>
        <dbReference type="ARBA" id="ARBA00022741"/>
    </source>
</evidence>